<dbReference type="PANTHER" id="PTHR42809:SF1">
    <property type="entry name" value="FLAVODOXIN 1"/>
    <property type="match status" value="1"/>
</dbReference>
<proteinExistence type="inferred from homology"/>
<dbReference type="RefSeq" id="WP_027827605.1">
    <property type="nucleotide sequence ID" value="NZ_AUEH01000002.1"/>
</dbReference>
<evidence type="ECO:0000256" key="7">
    <source>
        <dbReference type="ARBA" id="ARBA00022982"/>
    </source>
</evidence>
<accession>A0A0R1XGT0</accession>
<evidence type="ECO:0000313" key="11">
    <source>
        <dbReference type="Proteomes" id="UP000050949"/>
    </source>
</evidence>
<dbReference type="GO" id="GO:0016651">
    <property type="term" value="F:oxidoreductase activity, acting on NAD(P)H"/>
    <property type="evidence" value="ECO:0007669"/>
    <property type="project" value="UniProtKB-ARBA"/>
</dbReference>
<keyword evidence="7 8" id="KW-0249">Electron transport</keyword>
<dbReference type="InterPro" id="IPR010087">
    <property type="entry name" value="Flav_short"/>
</dbReference>
<dbReference type="Gene3D" id="3.40.50.360">
    <property type="match status" value="1"/>
</dbReference>
<sequence>MASAKIVYASMTGNDEEIADILEEAFENLDVDVDVSEISQTDAAEFEDYDIDIIVTYTYGDGELPDEAVDFFEDLQEEDLNGKIFGCAGSGDTFYDDFAKSVDDFADAFKKTGAVEGAPVVKIDLAPEEDDITALQAFAKQLLATYNAQN</sequence>
<evidence type="ECO:0000256" key="5">
    <source>
        <dbReference type="ARBA" id="ARBA00022630"/>
    </source>
</evidence>
<comment type="caution">
    <text evidence="10">The sequence shown here is derived from an EMBL/GenBank/DDBJ whole genome shotgun (WGS) entry which is preliminary data.</text>
</comment>
<evidence type="ECO:0000256" key="2">
    <source>
        <dbReference type="ARBA" id="ARBA00003297"/>
    </source>
</evidence>
<dbReference type="Pfam" id="PF00258">
    <property type="entry name" value="Flavodoxin_1"/>
    <property type="match status" value="1"/>
</dbReference>
<evidence type="ECO:0000256" key="1">
    <source>
        <dbReference type="ARBA" id="ARBA00001917"/>
    </source>
</evidence>
<dbReference type="NCBIfam" id="TIGR01753">
    <property type="entry name" value="flav_short"/>
    <property type="match status" value="1"/>
</dbReference>
<evidence type="ECO:0000256" key="4">
    <source>
        <dbReference type="ARBA" id="ARBA00022448"/>
    </source>
</evidence>
<dbReference type="EMBL" id="AZFW01000016">
    <property type="protein sequence ID" value="KRM29218.1"/>
    <property type="molecule type" value="Genomic_DNA"/>
</dbReference>
<dbReference type="eggNOG" id="COG0716">
    <property type="taxonomic scope" value="Bacteria"/>
</dbReference>
<gene>
    <name evidence="10" type="ORF">FC91_GL000795</name>
</gene>
<dbReference type="SUPFAM" id="SSF52218">
    <property type="entry name" value="Flavoproteins"/>
    <property type="match status" value="1"/>
</dbReference>
<name>A0A0R1XGT0_9LACO</name>
<comment type="function">
    <text evidence="2 8">Low-potential electron donor to a number of redox enzymes.</text>
</comment>
<keyword evidence="6 8" id="KW-0288">FMN</keyword>
<organism evidence="10 11">
    <name type="scientific">Schleiferilactobacillus harbinensis DSM 16991</name>
    <dbReference type="NCBI Taxonomy" id="1122147"/>
    <lineage>
        <taxon>Bacteria</taxon>
        <taxon>Bacillati</taxon>
        <taxon>Bacillota</taxon>
        <taxon>Bacilli</taxon>
        <taxon>Lactobacillales</taxon>
        <taxon>Lactobacillaceae</taxon>
        <taxon>Schleiferilactobacillus</taxon>
    </lineage>
</organism>
<keyword evidence="5 8" id="KW-0285">Flavoprotein</keyword>
<dbReference type="AlphaFoldDB" id="A0A0R1XGT0"/>
<dbReference type="GO" id="GO:0009055">
    <property type="term" value="F:electron transfer activity"/>
    <property type="evidence" value="ECO:0007669"/>
    <property type="project" value="UniProtKB-UniRule"/>
</dbReference>
<comment type="similarity">
    <text evidence="3 8">Belongs to the flavodoxin family.</text>
</comment>
<evidence type="ECO:0000259" key="9">
    <source>
        <dbReference type="PROSITE" id="PS50902"/>
    </source>
</evidence>
<feature type="domain" description="Flavodoxin-like" evidence="9">
    <location>
        <begin position="4"/>
        <end position="143"/>
    </location>
</feature>
<protein>
    <recommendedName>
        <fullName evidence="8">Flavodoxin</fullName>
    </recommendedName>
</protein>
<dbReference type="NCBIfam" id="NF005587">
    <property type="entry name" value="PRK07308.1"/>
    <property type="match status" value="1"/>
</dbReference>
<keyword evidence="4 8" id="KW-0813">Transport</keyword>
<dbReference type="InterPro" id="IPR029039">
    <property type="entry name" value="Flavoprotein-like_sf"/>
</dbReference>
<dbReference type="InterPro" id="IPR008254">
    <property type="entry name" value="Flavodoxin/NO_synth"/>
</dbReference>
<dbReference type="PANTHER" id="PTHR42809">
    <property type="entry name" value="FLAVODOXIN 2"/>
    <property type="match status" value="1"/>
</dbReference>
<dbReference type="NCBIfam" id="NF005216">
    <property type="entry name" value="PRK06703.1"/>
    <property type="match status" value="1"/>
</dbReference>
<dbReference type="Proteomes" id="UP000050949">
    <property type="component" value="Unassembled WGS sequence"/>
</dbReference>
<dbReference type="GeneID" id="78508400"/>
<evidence type="ECO:0000256" key="8">
    <source>
        <dbReference type="RuleBase" id="RU367037"/>
    </source>
</evidence>
<dbReference type="PATRIC" id="fig|1122147.4.peg.824"/>
<evidence type="ECO:0000313" key="10">
    <source>
        <dbReference type="EMBL" id="KRM29218.1"/>
    </source>
</evidence>
<comment type="cofactor">
    <cofactor evidence="1 8">
        <name>FMN</name>
        <dbReference type="ChEBI" id="CHEBI:58210"/>
    </cofactor>
</comment>
<dbReference type="InterPro" id="IPR050619">
    <property type="entry name" value="Flavodoxin"/>
</dbReference>
<dbReference type="GO" id="GO:0010181">
    <property type="term" value="F:FMN binding"/>
    <property type="evidence" value="ECO:0007669"/>
    <property type="project" value="UniProtKB-UniRule"/>
</dbReference>
<dbReference type="PROSITE" id="PS50902">
    <property type="entry name" value="FLAVODOXIN_LIKE"/>
    <property type="match status" value="1"/>
</dbReference>
<reference evidence="10 11" key="1">
    <citation type="journal article" date="2015" name="Genome Announc.">
        <title>Expanding the biotechnology potential of lactobacilli through comparative genomics of 213 strains and associated genera.</title>
        <authorList>
            <person name="Sun Z."/>
            <person name="Harris H.M."/>
            <person name="McCann A."/>
            <person name="Guo C."/>
            <person name="Argimon S."/>
            <person name="Zhang W."/>
            <person name="Yang X."/>
            <person name="Jeffery I.B."/>
            <person name="Cooney J.C."/>
            <person name="Kagawa T.F."/>
            <person name="Liu W."/>
            <person name="Song Y."/>
            <person name="Salvetti E."/>
            <person name="Wrobel A."/>
            <person name="Rasinkangas P."/>
            <person name="Parkhill J."/>
            <person name="Rea M.C."/>
            <person name="O'Sullivan O."/>
            <person name="Ritari J."/>
            <person name="Douillard F.P."/>
            <person name="Paul Ross R."/>
            <person name="Yang R."/>
            <person name="Briner A.E."/>
            <person name="Felis G.E."/>
            <person name="de Vos W.M."/>
            <person name="Barrangou R."/>
            <person name="Klaenhammer T.R."/>
            <person name="Caufield P.W."/>
            <person name="Cui Y."/>
            <person name="Zhang H."/>
            <person name="O'Toole P.W."/>
        </authorList>
    </citation>
    <scope>NUCLEOTIDE SEQUENCE [LARGE SCALE GENOMIC DNA]</scope>
    <source>
        <strain evidence="10 11">DSM 16991</strain>
    </source>
</reference>
<evidence type="ECO:0000256" key="6">
    <source>
        <dbReference type="ARBA" id="ARBA00022643"/>
    </source>
</evidence>
<evidence type="ECO:0000256" key="3">
    <source>
        <dbReference type="ARBA" id="ARBA00005267"/>
    </source>
</evidence>
<dbReference type="OrthoDB" id="9790745at2"/>